<accession>D6TNX0</accession>
<comment type="caution">
    <text evidence="1">The sequence shown here is derived from an EMBL/GenBank/DDBJ whole genome shotgun (WGS) entry which is preliminary data.</text>
</comment>
<evidence type="ECO:0000313" key="1">
    <source>
        <dbReference type="EMBL" id="EFH85506.1"/>
    </source>
</evidence>
<reference evidence="1 2" key="1">
    <citation type="journal article" date="2011" name="Stand. Genomic Sci.">
        <title>Non-contiguous finished genome sequence and contextual data of the filamentous soil bacterium Ktedonobacter racemifer type strain (SOSP1-21).</title>
        <authorList>
            <person name="Chang Y.J."/>
            <person name="Land M."/>
            <person name="Hauser L."/>
            <person name="Chertkov O."/>
            <person name="Del Rio T.G."/>
            <person name="Nolan M."/>
            <person name="Copeland A."/>
            <person name="Tice H."/>
            <person name="Cheng J.F."/>
            <person name="Lucas S."/>
            <person name="Han C."/>
            <person name="Goodwin L."/>
            <person name="Pitluck S."/>
            <person name="Ivanova N."/>
            <person name="Ovchinikova G."/>
            <person name="Pati A."/>
            <person name="Chen A."/>
            <person name="Palaniappan K."/>
            <person name="Mavromatis K."/>
            <person name="Liolios K."/>
            <person name="Brettin T."/>
            <person name="Fiebig A."/>
            <person name="Rohde M."/>
            <person name="Abt B."/>
            <person name="Goker M."/>
            <person name="Detter J.C."/>
            <person name="Woyke T."/>
            <person name="Bristow J."/>
            <person name="Eisen J.A."/>
            <person name="Markowitz V."/>
            <person name="Hugenholtz P."/>
            <person name="Kyrpides N.C."/>
            <person name="Klenk H.P."/>
            <person name="Lapidus A."/>
        </authorList>
    </citation>
    <scope>NUCLEOTIDE SEQUENCE [LARGE SCALE GENOMIC DNA]</scope>
    <source>
        <strain evidence="2">DSM 44963</strain>
    </source>
</reference>
<dbReference type="Proteomes" id="UP000004508">
    <property type="component" value="Unassembled WGS sequence"/>
</dbReference>
<dbReference type="AlphaFoldDB" id="D6TNX0"/>
<dbReference type="InParanoid" id="D6TNX0"/>
<dbReference type="EMBL" id="ADVG01000002">
    <property type="protein sequence ID" value="EFH85506.1"/>
    <property type="molecule type" value="Genomic_DNA"/>
</dbReference>
<name>D6TNX0_KTERA</name>
<sequence length="57" mass="5867">MLLPMAKARGPRMAQFLDGAVAKSGLNKSILDAAWGRFITLCACKAEGAGGMVVKGS</sequence>
<proteinExistence type="predicted"/>
<evidence type="ECO:0000313" key="2">
    <source>
        <dbReference type="Proteomes" id="UP000004508"/>
    </source>
</evidence>
<dbReference type="STRING" id="485913.Krac_6728"/>
<gene>
    <name evidence="1" type="ORF">Krac_6728</name>
</gene>
<protein>
    <submittedName>
        <fullName evidence="1">Uncharacterized protein</fullName>
    </submittedName>
</protein>
<organism evidence="1 2">
    <name type="scientific">Ktedonobacter racemifer DSM 44963</name>
    <dbReference type="NCBI Taxonomy" id="485913"/>
    <lineage>
        <taxon>Bacteria</taxon>
        <taxon>Bacillati</taxon>
        <taxon>Chloroflexota</taxon>
        <taxon>Ktedonobacteria</taxon>
        <taxon>Ktedonobacterales</taxon>
        <taxon>Ktedonobacteraceae</taxon>
        <taxon>Ktedonobacter</taxon>
    </lineage>
</organism>
<keyword evidence="2" id="KW-1185">Reference proteome</keyword>